<dbReference type="GO" id="GO:0017168">
    <property type="term" value="F:5-oxoprolinase (ATP-hydrolyzing) activity"/>
    <property type="evidence" value="ECO:0007669"/>
    <property type="project" value="TreeGrafter"/>
</dbReference>
<dbReference type="Pfam" id="PF02538">
    <property type="entry name" value="Hydantoinase_B"/>
    <property type="match status" value="1"/>
</dbReference>
<name>A0A840Q914_9PSEU</name>
<dbReference type="InterPro" id="IPR003692">
    <property type="entry name" value="Hydantoinase_B"/>
</dbReference>
<dbReference type="EMBL" id="JACHIW010000001">
    <property type="protein sequence ID" value="MBB5156417.1"/>
    <property type="molecule type" value="Genomic_DNA"/>
</dbReference>
<gene>
    <name evidence="2" type="ORF">BJ970_003951</name>
</gene>
<dbReference type="RefSeq" id="WP_184727566.1">
    <property type="nucleotide sequence ID" value="NZ_JACHIW010000001.1"/>
</dbReference>
<dbReference type="PANTHER" id="PTHR11365">
    <property type="entry name" value="5-OXOPROLINASE RELATED"/>
    <property type="match status" value="1"/>
</dbReference>
<evidence type="ECO:0000259" key="1">
    <source>
        <dbReference type="Pfam" id="PF02538"/>
    </source>
</evidence>
<proteinExistence type="predicted"/>
<dbReference type="Proteomes" id="UP000584374">
    <property type="component" value="Unassembled WGS sequence"/>
</dbReference>
<sequence length="524" mass="55005">MTELTAVELEVFRHALAGVADEMGVALRRAAYSPNIKERADCSAAVFDADGEMVAQAEHIPVHLGAMPASVRAVLDTCGQLAPGDQVCVNDPYLGGTHLPDLTIVSAVGYGDRLLGYVANRAHHADVAGAAPGSMPATATEIAMEGVRIPPIRIADATGEREDVVRLIAANSRTPKERRGDLRAQFAANHVGAVRMRELAHRMGSRRLRAAMTAVCDYSDRRVRAAIREIPDGCYRNDDVLEIGDPETGGGVPIRAAVTVSGDEVAVDFADSAPQIPVNCNAVFAVTLSASMFVLRMLTDPDAPPNAGCYRALHVEAPEGTVVNPTFPAPTAAGNVETSQRIVDVLLGAFAQAIPDRVPAASQGTMNNLLIGGGDPAFSYYETLGGGEGGTPTRPGMSGVHTGMTNTQNTPAEAMELDYPLRVWRYELRPSSGGAGRHPGGDGLVREIEALADCTLTIQSERREHAPWGTGGGQPGALGRNVLIRAGGAEELLPAKGTWPLRRGDRVRIETPGGGGWGAPSEGC</sequence>
<keyword evidence="2" id="KW-0378">Hydrolase</keyword>
<accession>A0A840Q914</accession>
<dbReference type="GO" id="GO:0005829">
    <property type="term" value="C:cytosol"/>
    <property type="evidence" value="ECO:0007669"/>
    <property type="project" value="TreeGrafter"/>
</dbReference>
<organism evidence="2 3">
    <name type="scientific">Saccharopolyspora phatthalungensis</name>
    <dbReference type="NCBI Taxonomy" id="664693"/>
    <lineage>
        <taxon>Bacteria</taxon>
        <taxon>Bacillati</taxon>
        <taxon>Actinomycetota</taxon>
        <taxon>Actinomycetes</taxon>
        <taxon>Pseudonocardiales</taxon>
        <taxon>Pseudonocardiaceae</taxon>
        <taxon>Saccharopolyspora</taxon>
    </lineage>
</organism>
<protein>
    <submittedName>
        <fullName evidence="2">N-methylhydantoinase B</fullName>
        <ecNumber evidence="2">3.5.2.14</ecNumber>
    </submittedName>
</protein>
<dbReference type="InterPro" id="IPR045079">
    <property type="entry name" value="Oxoprolinase-like"/>
</dbReference>
<comment type="caution">
    <text evidence="2">The sequence shown here is derived from an EMBL/GenBank/DDBJ whole genome shotgun (WGS) entry which is preliminary data.</text>
</comment>
<dbReference type="PANTHER" id="PTHR11365:SF23">
    <property type="entry name" value="HYPOTHETICAL 5-OXOPROLINASE (EUROFUNG)-RELATED"/>
    <property type="match status" value="1"/>
</dbReference>
<reference evidence="2 3" key="1">
    <citation type="submission" date="2020-08" db="EMBL/GenBank/DDBJ databases">
        <title>Sequencing the genomes of 1000 actinobacteria strains.</title>
        <authorList>
            <person name="Klenk H.-P."/>
        </authorList>
    </citation>
    <scope>NUCLEOTIDE SEQUENCE [LARGE SCALE GENOMIC DNA]</scope>
    <source>
        <strain evidence="2 3">DSM 45584</strain>
    </source>
</reference>
<dbReference type="GO" id="GO:0047423">
    <property type="term" value="F:N-methylhydantoinase (ATP-hydrolyzing) activity"/>
    <property type="evidence" value="ECO:0007669"/>
    <property type="project" value="UniProtKB-EC"/>
</dbReference>
<dbReference type="GO" id="GO:0006749">
    <property type="term" value="P:glutathione metabolic process"/>
    <property type="evidence" value="ECO:0007669"/>
    <property type="project" value="TreeGrafter"/>
</dbReference>
<evidence type="ECO:0000313" key="2">
    <source>
        <dbReference type="EMBL" id="MBB5156417.1"/>
    </source>
</evidence>
<feature type="domain" description="Hydantoinase B/oxoprolinase" evidence="1">
    <location>
        <begin position="6"/>
        <end position="520"/>
    </location>
</feature>
<dbReference type="EC" id="3.5.2.14" evidence="2"/>
<evidence type="ECO:0000313" key="3">
    <source>
        <dbReference type="Proteomes" id="UP000584374"/>
    </source>
</evidence>
<dbReference type="AlphaFoldDB" id="A0A840Q914"/>
<keyword evidence="3" id="KW-1185">Reference proteome</keyword>